<evidence type="ECO:0000313" key="10">
    <source>
        <dbReference type="EMBL" id="OYQ32362.1"/>
    </source>
</evidence>
<dbReference type="Proteomes" id="UP000216998">
    <property type="component" value="Unassembled WGS sequence"/>
</dbReference>
<evidence type="ECO:0000256" key="3">
    <source>
        <dbReference type="ARBA" id="ARBA00022448"/>
    </source>
</evidence>
<keyword evidence="6 9" id="KW-1133">Transmembrane helix</keyword>
<dbReference type="PANTHER" id="PTHR30477">
    <property type="entry name" value="ABC-TRANSPORTER METAL-BINDING PROTEIN"/>
    <property type="match status" value="1"/>
</dbReference>
<feature type="transmembrane region" description="Helical" evidence="9">
    <location>
        <begin position="260"/>
        <end position="282"/>
    </location>
</feature>
<protein>
    <submittedName>
        <fullName evidence="10">Manganese transporter</fullName>
    </submittedName>
</protein>
<feature type="transmembrane region" description="Helical" evidence="9">
    <location>
        <begin position="68"/>
        <end position="87"/>
    </location>
</feature>
<dbReference type="GO" id="GO:0071281">
    <property type="term" value="P:cellular response to iron ion"/>
    <property type="evidence" value="ECO:0007669"/>
    <property type="project" value="UniProtKB-ARBA"/>
</dbReference>
<keyword evidence="4" id="KW-1003">Cell membrane</keyword>
<keyword evidence="3 8" id="KW-0813">Transport</keyword>
<name>A0A255YT13_9PROT</name>
<reference evidence="10 11" key="1">
    <citation type="submission" date="2017-07" db="EMBL/GenBank/DDBJ databases">
        <title>Niveispirillum cyanobacteriorum sp. nov., isolated from cyanobacterial aggregates in a eutrophic lake.</title>
        <authorList>
            <person name="Cai H."/>
        </authorList>
    </citation>
    <scope>NUCLEOTIDE SEQUENCE [LARGE SCALE GENOMIC DNA]</scope>
    <source>
        <strain evidence="11">TH1-14</strain>
    </source>
</reference>
<evidence type="ECO:0000256" key="8">
    <source>
        <dbReference type="RuleBase" id="RU003943"/>
    </source>
</evidence>
<comment type="subcellular location">
    <subcellularLocation>
        <location evidence="1 8">Cell membrane</location>
        <topology evidence="1 8">Multi-pass membrane protein</topology>
    </subcellularLocation>
</comment>
<evidence type="ECO:0000256" key="9">
    <source>
        <dbReference type="SAM" id="Phobius"/>
    </source>
</evidence>
<feature type="transmembrane region" description="Helical" evidence="9">
    <location>
        <begin position="187"/>
        <end position="215"/>
    </location>
</feature>
<accession>A0A255YT13</accession>
<feature type="transmembrane region" description="Helical" evidence="9">
    <location>
        <begin position="227"/>
        <end position="248"/>
    </location>
</feature>
<dbReference type="Pfam" id="PF00950">
    <property type="entry name" value="ABC-3"/>
    <property type="match status" value="1"/>
</dbReference>
<dbReference type="GO" id="GO:0010043">
    <property type="term" value="P:response to zinc ion"/>
    <property type="evidence" value="ECO:0007669"/>
    <property type="project" value="TreeGrafter"/>
</dbReference>
<feature type="transmembrane region" description="Helical" evidence="9">
    <location>
        <begin position="99"/>
        <end position="123"/>
    </location>
</feature>
<sequence>MEMVGHNTLVVLLGATALGLAAGMVGCFMVLRRRALVSDALSHATLPGIVTAFLTGLALGIDGRSLPLLLAGAAISGVIAVLTIQAIKRWTRLTEDAAIGAVLSVFFGAGVVLLSVVQELPAANAAGLKGFIFGQTAAMRSGEAMGLGALALVAAALIWLFFKEFRLLAFDEGFARAAGWPTGRIDLALMALVTLVTVVGLQTVGLVLIIALLITPAATARFWTDDLAAMLIIAGGVGAVSGGVGALLSSRFADLPAGAIIVLVATSLFFISLIIAPSRGLLGRSLRRARLRRALLARGITG</sequence>
<gene>
    <name evidence="10" type="ORF">CHU95_16295</name>
</gene>
<evidence type="ECO:0000256" key="2">
    <source>
        <dbReference type="ARBA" id="ARBA00008034"/>
    </source>
</evidence>
<dbReference type="InterPro" id="IPR037294">
    <property type="entry name" value="ABC_BtuC-like"/>
</dbReference>
<comment type="similarity">
    <text evidence="2 8">Belongs to the ABC-3 integral membrane protein family.</text>
</comment>
<feature type="transmembrane region" description="Helical" evidence="9">
    <location>
        <begin position="43"/>
        <end position="61"/>
    </location>
</feature>
<evidence type="ECO:0000313" key="11">
    <source>
        <dbReference type="Proteomes" id="UP000216998"/>
    </source>
</evidence>
<dbReference type="Gene3D" id="1.10.3470.10">
    <property type="entry name" value="ABC transporter involved in vitamin B12 uptake, BtuC"/>
    <property type="match status" value="1"/>
</dbReference>
<feature type="transmembrane region" description="Helical" evidence="9">
    <location>
        <begin position="9"/>
        <end position="31"/>
    </location>
</feature>
<dbReference type="RefSeq" id="WP_094457402.1">
    <property type="nucleotide sequence ID" value="NZ_NOXU01000031.1"/>
</dbReference>
<evidence type="ECO:0000256" key="5">
    <source>
        <dbReference type="ARBA" id="ARBA00022692"/>
    </source>
</evidence>
<dbReference type="SUPFAM" id="SSF81345">
    <property type="entry name" value="ABC transporter involved in vitamin B12 uptake, BtuC"/>
    <property type="match status" value="1"/>
</dbReference>
<dbReference type="OrthoDB" id="9804300at2"/>
<dbReference type="AlphaFoldDB" id="A0A255YT13"/>
<evidence type="ECO:0000256" key="1">
    <source>
        <dbReference type="ARBA" id="ARBA00004651"/>
    </source>
</evidence>
<keyword evidence="11" id="KW-1185">Reference proteome</keyword>
<comment type="caution">
    <text evidence="10">The sequence shown here is derived from an EMBL/GenBank/DDBJ whole genome shotgun (WGS) entry which is preliminary data.</text>
</comment>
<evidence type="ECO:0000256" key="4">
    <source>
        <dbReference type="ARBA" id="ARBA00022475"/>
    </source>
</evidence>
<keyword evidence="5 8" id="KW-0812">Transmembrane</keyword>
<evidence type="ECO:0000256" key="7">
    <source>
        <dbReference type="ARBA" id="ARBA00023136"/>
    </source>
</evidence>
<proteinExistence type="inferred from homology"/>
<dbReference type="FunFam" id="1.10.3470.10:FF:000003">
    <property type="entry name" value="Iron ABC transporter permease SitD"/>
    <property type="match status" value="1"/>
</dbReference>
<keyword evidence="7 9" id="KW-0472">Membrane</keyword>
<evidence type="ECO:0000256" key="6">
    <source>
        <dbReference type="ARBA" id="ARBA00022989"/>
    </source>
</evidence>
<dbReference type="EMBL" id="NOXU01000031">
    <property type="protein sequence ID" value="OYQ32362.1"/>
    <property type="molecule type" value="Genomic_DNA"/>
</dbReference>
<dbReference type="GO" id="GO:0043190">
    <property type="term" value="C:ATP-binding cassette (ABC) transporter complex"/>
    <property type="evidence" value="ECO:0007669"/>
    <property type="project" value="InterPro"/>
</dbReference>
<dbReference type="GO" id="GO:0055085">
    <property type="term" value="P:transmembrane transport"/>
    <property type="evidence" value="ECO:0007669"/>
    <property type="project" value="InterPro"/>
</dbReference>
<dbReference type="PANTHER" id="PTHR30477:SF3">
    <property type="entry name" value="METAL TRANSPORT SYSTEM MEMBRANE PROTEIN CT_069-RELATED"/>
    <property type="match status" value="1"/>
</dbReference>
<dbReference type="InterPro" id="IPR001626">
    <property type="entry name" value="ABC_TroCD"/>
</dbReference>
<feature type="transmembrane region" description="Helical" evidence="9">
    <location>
        <begin position="144"/>
        <end position="162"/>
    </location>
</feature>
<organism evidence="10 11">
    <name type="scientific">Niveispirillum lacus</name>
    <dbReference type="NCBI Taxonomy" id="1981099"/>
    <lineage>
        <taxon>Bacteria</taxon>
        <taxon>Pseudomonadati</taxon>
        <taxon>Pseudomonadota</taxon>
        <taxon>Alphaproteobacteria</taxon>
        <taxon>Rhodospirillales</taxon>
        <taxon>Azospirillaceae</taxon>
        <taxon>Niveispirillum</taxon>
    </lineage>
</organism>